<feature type="compositionally biased region" description="Acidic residues" evidence="1">
    <location>
        <begin position="47"/>
        <end position="62"/>
    </location>
</feature>
<dbReference type="PANTHER" id="PTHR40386:SF1">
    <property type="entry name" value="SMALL INTEGRAL MEMBRANE PROTEIN 26"/>
    <property type="match status" value="1"/>
</dbReference>
<dbReference type="Proteomes" id="UP001152622">
    <property type="component" value="Chromosome 4"/>
</dbReference>
<evidence type="ECO:0000256" key="1">
    <source>
        <dbReference type="SAM" id="MobiDB-lite"/>
    </source>
</evidence>
<accession>A0A9Q1FTR1</accession>
<sequence length="109" mass="12670">MNLKDVARWNVRVSMAYAVGIWTMLGSYGYYRFSLSKEEGDKPQDTEDKEEPIENLSTEEGEEKPKGFQTKSTIRYRENFVPYSTRLFNYLKTLNGGPESTVESQRPEK</sequence>
<keyword evidence="2" id="KW-0472">Membrane</keyword>
<evidence type="ECO:0000313" key="3">
    <source>
        <dbReference type="EMBL" id="KAJ8365844.1"/>
    </source>
</evidence>
<dbReference type="InterPro" id="IPR038831">
    <property type="entry name" value="SMIM26"/>
</dbReference>
<comment type="caution">
    <text evidence="3">The sequence shown here is derived from an EMBL/GenBank/DDBJ whole genome shotgun (WGS) entry which is preliminary data.</text>
</comment>
<evidence type="ECO:0000313" key="4">
    <source>
        <dbReference type="Proteomes" id="UP001152622"/>
    </source>
</evidence>
<gene>
    <name evidence="3" type="ORF">SKAU_G00146750</name>
</gene>
<evidence type="ECO:0008006" key="5">
    <source>
        <dbReference type="Google" id="ProtNLM"/>
    </source>
</evidence>
<dbReference type="AlphaFoldDB" id="A0A9Q1FTR1"/>
<keyword evidence="4" id="KW-1185">Reference proteome</keyword>
<feature type="transmembrane region" description="Helical" evidence="2">
    <location>
        <begin position="12"/>
        <end position="31"/>
    </location>
</feature>
<dbReference type="OrthoDB" id="9905290at2759"/>
<feature type="region of interest" description="Disordered" evidence="1">
    <location>
        <begin position="38"/>
        <end position="71"/>
    </location>
</feature>
<reference evidence="3" key="1">
    <citation type="journal article" date="2023" name="Science">
        <title>Genome structures resolve the early diversification of teleost fishes.</title>
        <authorList>
            <person name="Parey E."/>
            <person name="Louis A."/>
            <person name="Montfort J."/>
            <person name="Bouchez O."/>
            <person name="Roques C."/>
            <person name="Iampietro C."/>
            <person name="Lluch J."/>
            <person name="Castinel A."/>
            <person name="Donnadieu C."/>
            <person name="Desvignes T."/>
            <person name="Floi Bucao C."/>
            <person name="Jouanno E."/>
            <person name="Wen M."/>
            <person name="Mejri S."/>
            <person name="Dirks R."/>
            <person name="Jansen H."/>
            <person name="Henkel C."/>
            <person name="Chen W.J."/>
            <person name="Zahm M."/>
            <person name="Cabau C."/>
            <person name="Klopp C."/>
            <person name="Thompson A.W."/>
            <person name="Robinson-Rechavi M."/>
            <person name="Braasch I."/>
            <person name="Lecointre G."/>
            <person name="Bobe J."/>
            <person name="Postlethwait J.H."/>
            <person name="Berthelot C."/>
            <person name="Roest Crollius H."/>
            <person name="Guiguen Y."/>
        </authorList>
    </citation>
    <scope>NUCLEOTIDE SEQUENCE</scope>
    <source>
        <strain evidence="3">WJC10195</strain>
    </source>
</reference>
<dbReference type="EMBL" id="JAINUF010000004">
    <property type="protein sequence ID" value="KAJ8365844.1"/>
    <property type="molecule type" value="Genomic_DNA"/>
</dbReference>
<name>A0A9Q1FTR1_SYNKA</name>
<protein>
    <recommendedName>
        <fullName evidence="5">Small integral membrane protein 26</fullName>
    </recommendedName>
</protein>
<keyword evidence="2" id="KW-1133">Transmembrane helix</keyword>
<proteinExistence type="predicted"/>
<organism evidence="3 4">
    <name type="scientific">Synaphobranchus kaupii</name>
    <name type="common">Kaup's arrowtooth eel</name>
    <dbReference type="NCBI Taxonomy" id="118154"/>
    <lineage>
        <taxon>Eukaryota</taxon>
        <taxon>Metazoa</taxon>
        <taxon>Chordata</taxon>
        <taxon>Craniata</taxon>
        <taxon>Vertebrata</taxon>
        <taxon>Euteleostomi</taxon>
        <taxon>Actinopterygii</taxon>
        <taxon>Neopterygii</taxon>
        <taxon>Teleostei</taxon>
        <taxon>Anguilliformes</taxon>
        <taxon>Synaphobranchidae</taxon>
        <taxon>Synaphobranchus</taxon>
    </lineage>
</organism>
<keyword evidence="2" id="KW-0812">Transmembrane</keyword>
<dbReference type="PANTHER" id="PTHR40386">
    <property type="entry name" value="SMALL INTEGRAL MEMBRANE PROTEIN 26"/>
    <property type="match status" value="1"/>
</dbReference>
<evidence type="ECO:0000256" key="2">
    <source>
        <dbReference type="SAM" id="Phobius"/>
    </source>
</evidence>